<keyword evidence="2 3" id="KW-0472">Membrane</keyword>
<dbReference type="InterPro" id="IPR036737">
    <property type="entry name" value="OmpA-like_sf"/>
</dbReference>
<keyword evidence="7" id="KW-1185">Reference proteome</keyword>
<evidence type="ECO:0000313" key="6">
    <source>
        <dbReference type="EMBL" id="KDB51735.1"/>
    </source>
</evidence>
<comment type="caution">
    <text evidence="6">The sequence shown here is derived from an EMBL/GenBank/DDBJ whole genome shotgun (WGS) entry which is preliminary data.</text>
</comment>
<evidence type="ECO:0000256" key="2">
    <source>
        <dbReference type="ARBA" id="ARBA00023136"/>
    </source>
</evidence>
<evidence type="ECO:0000256" key="1">
    <source>
        <dbReference type="ARBA" id="ARBA00004442"/>
    </source>
</evidence>
<dbReference type="Proteomes" id="UP000026714">
    <property type="component" value="Unassembled WGS sequence"/>
</dbReference>
<dbReference type="SUPFAM" id="SSF103088">
    <property type="entry name" value="OmpA-like"/>
    <property type="match status" value="1"/>
</dbReference>
<accession>A0A059KK28</accession>
<feature type="signal peptide" evidence="4">
    <location>
        <begin position="1"/>
        <end position="26"/>
    </location>
</feature>
<dbReference type="GO" id="GO:0009279">
    <property type="term" value="C:cell outer membrane"/>
    <property type="evidence" value="ECO:0007669"/>
    <property type="project" value="UniProtKB-SubCell"/>
</dbReference>
<protein>
    <recommendedName>
        <fullName evidence="5">OmpA-like domain-containing protein</fullName>
    </recommendedName>
</protein>
<keyword evidence="4" id="KW-0732">Signal</keyword>
<feature type="chain" id="PRO_5001580017" description="OmpA-like domain-containing protein" evidence="4">
    <location>
        <begin position="27"/>
        <end position="353"/>
    </location>
</feature>
<evidence type="ECO:0000313" key="7">
    <source>
        <dbReference type="Proteomes" id="UP000026714"/>
    </source>
</evidence>
<sequence length="353" mass="37554">MKNLRVSLSLLAAASLLVLAPVAARADAVTDGQLAADHAAYRAQQQAIAELNASGRHPLRSHAMAKAQCWLDVSFHEYTRNDRSAFPAEALRESRRITAYLAEGGVPGAEADPSRQTPLVNGAARLREDLWTQAGALLAQPGRACAEALVACAEVELVHAGNEHMQLGWRHAKPYIQIAEDQMGAAARAAEVCPGAVAPAAAPAAAVADAPIGAAPEPAAAPAPVLTERISIDGSLLFGFNGRTLGDMPAAARGYLDRIVQRLERDYARIDQITLTGHTDRLGREAYNERLSLERAEAVQRALSERGLKASMERVGLGSKAPLVQCAQKSAAELRTCLAPNRRVELEVRGVPR</sequence>
<dbReference type="EMBL" id="AZRA01000068">
    <property type="protein sequence ID" value="KDB51735.1"/>
    <property type="molecule type" value="Genomic_DNA"/>
</dbReference>
<dbReference type="CDD" id="cd07185">
    <property type="entry name" value="OmpA_C-like"/>
    <property type="match status" value="1"/>
</dbReference>
<dbReference type="RefSeq" id="WP_037482839.1">
    <property type="nucleotide sequence ID" value="NZ_AZRA01000068.1"/>
</dbReference>
<dbReference type="PRINTS" id="PR01021">
    <property type="entry name" value="OMPADOMAIN"/>
</dbReference>
<feature type="domain" description="OmpA-like" evidence="5">
    <location>
        <begin position="225"/>
        <end position="352"/>
    </location>
</feature>
<dbReference type="InterPro" id="IPR050330">
    <property type="entry name" value="Bact_OuterMem_StrucFunc"/>
</dbReference>
<comment type="subcellular location">
    <subcellularLocation>
        <location evidence="1">Cell outer membrane</location>
    </subcellularLocation>
</comment>
<dbReference type="Gene3D" id="3.30.1330.60">
    <property type="entry name" value="OmpA-like domain"/>
    <property type="match status" value="1"/>
</dbReference>
<dbReference type="STRING" id="34103.SAMN05421778_12455"/>
<evidence type="ECO:0000256" key="3">
    <source>
        <dbReference type="PROSITE-ProRule" id="PRU00473"/>
    </source>
</evidence>
<evidence type="ECO:0000259" key="5">
    <source>
        <dbReference type="PROSITE" id="PS51123"/>
    </source>
</evidence>
<dbReference type="PANTHER" id="PTHR30329">
    <property type="entry name" value="STATOR ELEMENT OF FLAGELLAR MOTOR COMPLEX"/>
    <property type="match status" value="1"/>
</dbReference>
<dbReference type="PROSITE" id="PS51123">
    <property type="entry name" value="OMPA_2"/>
    <property type="match status" value="1"/>
</dbReference>
<name>A0A059KK28_9BURK</name>
<dbReference type="InterPro" id="IPR006665">
    <property type="entry name" value="OmpA-like"/>
</dbReference>
<dbReference type="Pfam" id="PF00691">
    <property type="entry name" value="OmpA"/>
    <property type="match status" value="1"/>
</dbReference>
<dbReference type="eggNOG" id="COG2885">
    <property type="taxonomic scope" value="Bacteria"/>
</dbReference>
<evidence type="ECO:0000256" key="4">
    <source>
        <dbReference type="SAM" id="SignalP"/>
    </source>
</evidence>
<dbReference type="AlphaFoldDB" id="A0A059KK28"/>
<dbReference type="PATRIC" id="fig|1286631.3.peg.2613"/>
<dbReference type="InterPro" id="IPR006664">
    <property type="entry name" value="OMP_bac"/>
</dbReference>
<organism evidence="6 7">
    <name type="scientific">Sphaerotilus natans subsp. natans DSM 6575</name>
    <dbReference type="NCBI Taxonomy" id="1286631"/>
    <lineage>
        <taxon>Bacteria</taxon>
        <taxon>Pseudomonadati</taxon>
        <taxon>Pseudomonadota</taxon>
        <taxon>Betaproteobacteria</taxon>
        <taxon>Burkholderiales</taxon>
        <taxon>Sphaerotilaceae</taxon>
        <taxon>Sphaerotilus</taxon>
    </lineage>
</organism>
<reference evidence="6 7" key="1">
    <citation type="journal article" date="2014" name="FEMS Microbiol. Ecol.">
        <title>Sphaerotilus natans encrusted with nanoball-shaped Fe(III) oxide minerals formed by nitrate-reducing mixotrophic Fe(II) oxidation.</title>
        <authorList>
            <person name="Park S."/>
            <person name="Kim D.H."/>
            <person name="Lee J.H."/>
            <person name="Hur H.G."/>
        </authorList>
    </citation>
    <scope>NUCLEOTIDE SEQUENCE [LARGE SCALE GENOMIC DNA]</scope>
    <source>
        <strain evidence="6 7">DSM 6575</strain>
    </source>
</reference>
<dbReference type="PANTHER" id="PTHR30329:SF20">
    <property type="entry name" value="EXPORTED PROTEIN"/>
    <property type="match status" value="1"/>
</dbReference>
<gene>
    <name evidence="6" type="ORF">X805_26650</name>
</gene>
<proteinExistence type="predicted"/>